<evidence type="ECO:0000313" key="3">
    <source>
        <dbReference type="EMBL" id="SEQ45465.1"/>
    </source>
</evidence>
<dbReference type="PANTHER" id="PTHR35797:SF1">
    <property type="entry name" value="PROTEASE"/>
    <property type="match status" value="1"/>
</dbReference>
<gene>
    <name evidence="3" type="ORF">SAMN04489841_1787</name>
</gene>
<dbReference type="AlphaFoldDB" id="A0A1H9G5N1"/>
<feature type="transmembrane region" description="Helical" evidence="1">
    <location>
        <begin position="20"/>
        <end position="40"/>
    </location>
</feature>
<feature type="transmembrane region" description="Helical" evidence="1">
    <location>
        <begin position="231"/>
        <end position="248"/>
    </location>
</feature>
<organism evidence="3 4">
    <name type="scientific">Natrinema salaciae</name>
    <dbReference type="NCBI Taxonomy" id="1186196"/>
    <lineage>
        <taxon>Archaea</taxon>
        <taxon>Methanobacteriati</taxon>
        <taxon>Methanobacteriota</taxon>
        <taxon>Stenosarchaea group</taxon>
        <taxon>Halobacteria</taxon>
        <taxon>Halobacteriales</taxon>
        <taxon>Natrialbaceae</taxon>
        <taxon>Natrinema</taxon>
    </lineage>
</organism>
<dbReference type="GO" id="GO:0080120">
    <property type="term" value="P:CAAX-box protein maturation"/>
    <property type="evidence" value="ECO:0007669"/>
    <property type="project" value="UniProtKB-ARBA"/>
</dbReference>
<reference evidence="4" key="1">
    <citation type="submission" date="2016-10" db="EMBL/GenBank/DDBJ databases">
        <authorList>
            <person name="Varghese N."/>
            <person name="Submissions S."/>
        </authorList>
    </citation>
    <scope>NUCLEOTIDE SEQUENCE [LARGE SCALE GENOMIC DNA]</scope>
    <source>
        <strain evidence="4">DSM 25055</strain>
    </source>
</reference>
<evidence type="ECO:0000313" key="4">
    <source>
        <dbReference type="Proteomes" id="UP000199114"/>
    </source>
</evidence>
<evidence type="ECO:0000256" key="1">
    <source>
        <dbReference type="SAM" id="Phobius"/>
    </source>
</evidence>
<name>A0A1H9G5N1_9EURY</name>
<feature type="transmembrane region" description="Helical" evidence="1">
    <location>
        <begin position="136"/>
        <end position="155"/>
    </location>
</feature>
<dbReference type="Proteomes" id="UP000199114">
    <property type="component" value="Unassembled WGS sequence"/>
</dbReference>
<dbReference type="EMBL" id="FOFD01000002">
    <property type="protein sequence ID" value="SEQ45465.1"/>
    <property type="molecule type" value="Genomic_DNA"/>
</dbReference>
<dbReference type="OrthoDB" id="28575at2157"/>
<dbReference type="RefSeq" id="WP_090616596.1">
    <property type="nucleotide sequence ID" value="NZ_FOFD01000002.1"/>
</dbReference>
<dbReference type="STRING" id="1186196.SAMN04489841_1787"/>
<dbReference type="PANTHER" id="PTHR35797">
    <property type="entry name" value="PROTEASE-RELATED"/>
    <property type="match status" value="1"/>
</dbReference>
<feature type="transmembrane region" description="Helical" evidence="1">
    <location>
        <begin position="46"/>
        <end position="72"/>
    </location>
</feature>
<keyword evidence="4" id="KW-1185">Reference proteome</keyword>
<proteinExistence type="predicted"/>
<evidence type="ECO:0000259" key="2">
    <source>
        <dbReference type="Pfam" id="PF02517"/>
    </source>
</evidence>
<dbReference type="GO" id="GO:0006508">
    <property type="term" value="P:proteolysis"/>
    <property type="evidence" value="ECO:0007669"/>
    <property type="project" value="UniProtKB-KW"/>
</dbReference>
<keyword evidence="3" id="KW-0378">Hydrolase</keyword>
<keyword evidence="1" id="KW-0812">Transmembrane</keyword>
<protein>
    <submittedName>
        <fullName evidence="3">CAAX protease self-immunity</fullName>
    </submittedName>
</protein>
<sequence length="290" mass="31903">MTETAQLPVGNGRLAVGNPWVFFAATFAITWFFWLVAIALEVSFSSAAGLVLLLAGLVGPGIAGIGFVYLVYDERGRADFWDRLTQVRRIGVRWILVILLLPPAVTLVAAGVDLLFGGPGATWGEGVQEFGSNPLAILPALFFATLPPLLEEVGWRGYALDRLQLNWSALSASLILGVVWSMWHLPLFFVDGTYQHDVVGFGTMGFWFFTIGIVPLSVVFTWVYNHTSRSILGIILLHGWVNFVAETLEVTDSVYYIHWMLVAVLLTAIWGRKTLTAAADVPRPPLPTDR</sequence>
<keyword evidence="1" id="KW-1133">Transmembrane helix</keyword>
<feature type="domain" description="CAAX prenyl protease 2/Lysostaphin resistance protein A-like" evidence="2">
    <location>
        <begin position="136"/>
        <end position="244"/>
    </location>
</feature>
<dbReference type="InterPro" id="IPR042150">
    <property type="entry name" value="MmRce1-like"/>
</dbReference>
<dbReference type="Pfam" id="PF02517">
    <property type="entry name" value="Rce1-like"/>
    <property type="match status" value="1"/>
</dbReference>
<feature type="transmembrane region" description="Helical" evidence="1">
    <location>
        <begin position="205"/>
        <end position="224"/>
    </location>
</feature>
<feature type="transmembrane region" description="Helical" evidence="1">
    <location>
        <begin position="254"/>
        <end position="271"/>
    </location>
</feature>
<feature type="transmembrane region" description="Helical" evidence="1">
    <location>
        <begin position="167"/>
        <end position="185"/>
    </location>
</feature>
<dbReference type="GO" id="GO:0004175">
    <property type="term" value="F:endopeptidase activity"/>
    <property type="evidence" value="ECO:0007669"/>
    <property type="project" value="UniProtKB-ARBA"/>
</dbReference>
<keyword evidence="3" id="KW-0645">Protease</keyword>
<feature type="transmembrane region" description="Helical" evidence="1">
    <location>
        <begin position="92"/>
        <end position="116"/>
    </location>
</feature>
<dbReference type="InterPro" id="IPR003675">
    <property type="entry name" value="Rce1/LyrA-like_dom"/>
</dbReference>
<keyword evidence="1" id="KW-0472">Membrane</keyword>
<accession>A0A1H9G5N1</accession>